<dbReference type="HAMAP" id="MF_01112">
    <property type="entry name" value="UPF0201"/>
    <property type="match status" value="1"/>
</dbReference>
<sequence>MKIPKVACKIEVYAAVNPSEDPDKVRLAVSKVILETDYQYKEGSIKAISHELESISKIQETIKKHRSNRVYRRQMRYNTKGDTTWFYLNKQAAFVDVIAICEEAEESAMGPIKVILHSKDLDKIMDWLAPDDREITG</sequence>
<dbReference type="Gene3D" id="3.30.1440.10">
    <property type="match status" value="1"/>
</dbReference>
<dbReference type="PANTHER" id="PTHR39652">
    <property type="entry name" value="UPF0201 PROTEIN TK1335"/>
    <property type="match status" value="1"/>
</dbReference>
<dbReference type="KEGG" id="ndv:NDEV_0026"/>
<reference evidence="3" key="1">
    <citation type="submission" date="2015-10" db="EMBL/GenBank/DDBJ databases">
        <authorList>
            <person name="Lehtovirta-Morley L.E."/>
            <person name="Vieille C."/>
        </authorList>
    </citation>
    <scope>NUCLEOTIDE SEQUENCE [LARGE SCALE GENOMIC DNA]</scope>
</reference>
<dbReference type="EMBL" id="LN890280">
    <property type="protein sequence ID" value="CUR50791.1"/>
    <property type="molecule type" value="Genomic_DNA"/>
</dbReference>
<dbReference type="InterPro" id="IPR002739">
    <property type="entry name" value="PAB1135-like"/>
</dbReference>
<name>A0A128A0C6_9ARCH</name>
<organism evidence="2 3">
    <name type="scientific">Nitrosotalea devaniterrae</name>
    <dbReference type="NCBI Taxonomy" id="1078905"/>
    <lineage>
        <taxon>Archaea</taxon>
        <taxon>Nitrososphaerota</taxon>
        <taxon>Nitrososphaeria</taxon>
        <taxon>Nitrosotaleales</taxon>
        <taxon>Nitrosotaleaceae</taxon>
        <taxon>Nitrosotalea</taxon>
    </lineage>
</organism>
<evidence type="ECO:0000256" key="1">
    <source>
        <dbReference type="HAMAP-Rule" id="MF_01112"/>
    </source>
</evidence>
<dbReference type="SUPFAM" id="SSF55282">
    <property type="entry name" value="RL5-like"/>
    <property type="match status" value="1"/>
</dbReference>
<protein>
    <recommendedName>
        <fullName evidence="1">UPF0201 protein NDEV_0026</fullName>
    </recommendedName>
</protein>
<evidence type="ECO:0000313" key="3">
    <source>
        <dbReference type="Proteomes" id="UP000196239"/>
    </source>
</evidence>
<dbReference type="Proteomes" id="UP000196239">
    <property type="component" value="Chromosome 1"/>
</dbReference>
<comment type="similarity">
    <text evidence="1">Belongs to the UPF0201 family.</text>
</comment>
<accession>A0A128A0C6</accession>
<evidence type="ECO:0000313" key="2">
    <source>
        <dbReference type="EMBL" id="CUR50791.1"/>
    </source>
</evidence>
<dbReference type="AlphaFoldDB" id="A0A128A0C6"/>
<keyword evidence="3" id="KW-1185">Reference proteome</keyword>
<proteinExistence type="inferred from homology"/>
<dbReference type="Pfam" id="PF01877">
    <property type="entry name" value="RNA_binding"/>
    <property type="match status" value="1"/>
</dbReference>
<dbReference type="InterPro" id="IPR022803">
    <property type="entry name" value="Ribosomal_uL5_dom_sf"/>
</dbReference>
<dbReference type="PANTHER" id="PTHR39652:SF1">
    <property type="entry name" value="UPF0201 PROTEIN TK1335"/>
    <property type="match status" value="1"/>
</dbReference>
<gene>
    <name evidence="2" type="ORF">NDEV_0026</name>
</gene>